<reference evidence="2" key="1">
    <citation type="submission" date="2021-02" db="EMBL/GenBank/DDBJ databases">
        <authorList>
            <person name="Dougan E. K."/>
            <person name="Rhodes N."/>
            <person name="Thang M."/>
            <person name="Chan C."/>
        </authorList>
    </citation>
    <scope>NUCLEOTIDE SEQUENCE</scope>
</reference>
<feature type="non-terminal residue" evidence="2">
    <location>
        <position position="323"/>
    </location>
</feature>
<organism evidence="2 3">
    <name type="scientific">Symbiodinium necroappetens</name>
    <dbReference type="NCBI Taxonomy" id="1628268"/>
    <lineage>
        <taxon>Eukaryota</taxon>
        <taxon>Sar</taxon>
        <taxon>Alveolata</taxon>
        <taxon>Dinophyceae</taxon>
        <taxon>Suessiales</taxon>
        <taxon>Symbiodiniaceae</taxon>
        <taxon>Symbiodinium</taxon>
    </lineage>
</organism>
<evidence type="ECO:0000313" key="2">
    <source>
        <dbReference type="EMBL" id="CAE7458463.1"/>
    </source>
</evidence>
<protein>
    <submittedName>
        <fullName evidence="2">Uncharacterized protein</fullName>
    </submittedName>
</protein>
<comment type="caution">
    <text evidence="2">The sequence shown here is derived from an EMBL/GenBank/DDBJ whole genome shotgun (WGS) entry which is preliminary data.</text>
</comment>
<dbReference type="EMBL" id="CAJNJA010020339">
    <property type="protein sequence ID" value="CAE7458463.1"/>
    <property type="molecule type" value="Genomic_DNA"/>
</dbReference>
<feature type="transmembrane region" description="Helical" evidence="1">
    <location>
        <begin position="265"/>
        <end position="288"/>
    </location>
</feature>
<dbReference type="AlphaFoldDB" id="A0A812RZ91"/>
<sequence>VLVWPQPDEAAHKEVDILPDVGQDEVLDAGGLSRKATNLEGQVHVIRNPSSRLSDKEATERSLAGALLVPYEEILLEGTFKRSLAVRGTMPRPSQPVPRATYFYISLRETCQAVRDGDLPFHPPVARGPGSSCLLRAISSEPGLVWVLAEDLVPTQDFSHRSWMNTAELEDVYKANCAKVTNATLDFSEFQWKVSDKQNEIWKGRSQTALMLCRAARANLEKNDVKTAAELAVQAWGQHIMNGTVCCPLPHAPFCLDTRASATSFIVYVLFGWMVVMFLGSLFASIFLRPPKEEDKAHRCPSSVLLPACLQPFSLRAACAHKG</sequence>
<dbReference type="OrthoDB" id="10339865at2759"/>
<evidence type="ECO:0000313" key="3">
    <source>
        <dbReference type="Proteomes" id="UP000601435"/>
    </source>
</evidence>
<name>A0A812RZ91_9DINO</name>
<keyword evidence="1" id="KW-0812">Transmembrane</keyword>
<accession>A0A812RZ91</accession>
<proteinExistence type="predicted"/>
<gene>
    <name evidence="2" type="ORF">SNEC2469_LOCUS12785</name>
</gene>
<keyword evidence="1" id="KW-0472">Membrane</keyword>
<dbReference type="Proteomes" id="UP000601435">
    <property type="component" value="Unassembled WGS sequence"/>
</dbReference>
<evidence type="ECO:0000256" key="1">
    <source>
        <dbReference type="SAM" id="Phobius"/>
    </source>
</evidence>
<keyword evidence="3" id="KW-1185">Reference proteome</keyword>
<keyword evidence="1" id="KW-1133">Transmembrane helix</keyword>